<dbReference type="AlphaFoldDB" id="A0A371K285"/>
<dbReference type="RefSeq" id="WP_115857481.1">
    <property type="nucleotide sequence ID" value="NZ_QTSU01000001.1"/>
</dbReference>
<gene>
    <name evidence="1" type="ORF">DX914_02510</name>
</gene>
<reference evidence="1 2" key="1">
    <citation type="submission" date="2018-08" db="EMBL/GenBank/DDBJ databases">
        <title>Lysobacter sp. zong2l5, whole genome shotgun sequence.</title>
        <authorList>
            <person name="Zhang X."/>
            <person name="Feng G."/>
            <person name="Zhu H."/>
        </authorList>
    </citation>
    <scope>NUCLEOTIDE SEQUENCE [LARGE SCALE GENOMIC DNA]</scope>
    <source>
        <strain evidence="2">zong2l5</strain>
    </source>
</reference>
<evidence type="ECO:0000313" key="1">
    <source>
        <dbReference type="EMBL" id="RDZ28039.1"/>
    </source>
</evidence>
<proteinExistence type="predicted"/>
<dbReference type="Proteomes" id="UP000264492">
    <property type="component" value="Unassembled WGS sequence"/>
</dbReference>
<dbReference type="EMBL" id="QTSU01000001">
    <property type="protein sequence ID" value="RDZ28039.1"/>
    <property type="molecule type" value="Genomic_DNA"/>
</dbReference>
<protein>
    <submittedName>
        <fullName evidence="1">Uncharacterized protein</fullName>
    </submittedName>
</protein>
<organism evidence="1 2">
    <name type="scientific">Lysobacter silvisoli</name>
    <dbReference type="NCBI Taxonomy" id="2293254"/>
    <lineage>
        <taxon>Bacteria</taxon>
        <taxon>Pseudomonadati</taxon>
        <taxon>Pseudomonadota</taxon>
        <taxon>Gammaproteobacteria</taxon>
        <taxon>Lysobacterales</taxon>
        <taxon>Lysobacteraceae</taxon>
        <taxon>Lysobacter</taxon>
    </lineage>
</organism>
<keyword evidence="2" id="KW-1185">Reference proteome</keyword>
<evidence type="ECO:0000313" key="2">
    <source>
        <dbReference type="Proteomes" id="UP000264492"/>
    </source>
</evidence>
<name>A0A371K285_9GAMM</name>
<accession>A0A371K285</accession>
<sequence>MKFYALLILPLGTDVYDGSAVEAAAARLMQPFEMWRDDGPPGEWDYYWCCTREWLVEHGEDLAEWPAALADAGHLVVPVDALCEGDATFAVVTPEPGWFNSRATYTDDDAAWGGRAVEIFRGFPGHYAVLAYCHG</sequence>
<comment type="caution">
    <text evidence="1">The sequence shown here is derived from an EMBL/GenBank/DDBJ whole genome shotgun (WGS) entry which is preliminary data.</text>
</comment>